<keyword evidence="1" id="KW-0175">Coiled coil</keyword>
<feature type="coiled-coil region" evidence="1">
    <location>
        <begin position="175"/>
        <end position="202"/>
    </location>
</feature>
<organism evidence="3 4">
    <name type="scientific">Symbiodinium necroappetens</name>
    <dbReference type="NCBI Taxonomy" id="1628268"/>
    <lineage>
        <taxon>Eukaryota</taxon>
        <taxon>Sar</taxon>
        <taxon>Alveolata</taxon>
        <taxon>Dinophyceae</taxon>
        <taxon>Suessiales</taxon>
        <taxon>Symbiodiniaceae</taxon>
        <taxon>Symbiodinium</taxon>
    </lineage>
</organism>
<feature type="region of interest" description="Disordered" evidence="2">
    <location>
        <begin position="470"/>
        <end position="529"/>
    </location>
</feature>
<sequence>VARAASAQEAERSEAHCAGLHKTLLDSEAASENLRQKLLHWEESTDSPEGGLEALNLRHVQASTGHLEKLSVDLRAHLRRAGESSADQEASVHDFGVRLRSVQAAAAGKDEQAAEIWAQLRHVEANSESQKLPETLIAKLREVVPDSGSGGSKEEAFQVRLKHVEAAAVETKAASEKLQVQLRHAEASSAHLEDEVQTLRVRLRHVPSRENAAVQTEQSSAAHKARKTVLFGTEEKQSLPGSVVSEQPEEEESDEDKPAKRRDKSRMKSVDFQRAGSAVSYVLESEEERSASDRDEPMTGRMSTMSQVSAVSEYYDTYNETSQPCKRRSRGRSTLETYDEEDLWDPEHVARITRKLFLKHDKDGTGRIEWSSGEAIKFLEEFFWLHKQPPPKIPKPAFHSLYTQVKMDSKPSGFTDEDIDATGLNVEEMTAFASKVHQFVYKQLGKEMRAQRKSFAISTGDTEVLKQLSKQEAAHDSSRRQTHRRATLGGVKLQDLATADAEAEEEAAASKQRLTQRRATLGGARLQDT</sequence>
<comment type="caution">
    <text evidence="3">The sequence shown here is derived from an EMBL/GenBank/DDBJ whole genome shotgun (WGS) entry which is preliminary data.</text>
</comment>
<dbReference type="Proteomes" id="UP000601435">
    <property type="component" value="Unassembled WGS sequence"/>
</dbReference>
<feature type="region of interest" description="Disordered" evidence="2">
    <location>
        <begin position="231"/>
        <end position="303"/>
    </location>
</feature>
<feature type="non-terminal residue" evidence="3">
    <location>
        <position position="529"/>
    </location>
</feature>
<name>A0A812RZX1_9DINO</name>
<evidence type="ECO:0000313" key="3">
    <source>
        <dbReference type="EMBL" id="CAE7459095.1"/>
    </source>
</evidence>
<dbReference type="AlphaFoldDB" id="A0A812RZX1"/>
<evidence type="ECO:0000256" key="1">
    <source>
        <dbReference type="SAM" id="Coils"/>
    </source>
</evidence>
<evidence type="ECO:0000313" key="4">
    <source>
        <dbReference type="Proteomes" id="UP000601435"/>
    </source>
</evidence>
<dbReference type="OrthoDB" id="434029at2759"/>
<gene>
    <name evidence="3" type="ORF">SNEC2469_LOCUS12816</name>
</gene>
<proteinExistence type="predicted"/>
<feature type="compositionally biased region" description="Basic and acidic residues" evidence="2">
    <location>
        <begin position="288"/>
        <end position="298"/>
    </location>
</feature>
<dbReference type="EMBL" id="CAJNJA010020378">
    <property type="protein sequence ID" value="CAE7459095.1"/>
    <property type="molecule type" value="Genomic_DNA"/>
</dbReference>
<accession>A0A812RZX1</accession>
<reference evidence="3" key="1">
    <citation type="submission" date="2021-02" db="EMBL/GenBank/DDBJ databases">
        <authorList>
            <person name="Dougan E. K."/>
            <person name="Rhodes N."/>
            <person name="Thang M."/>
            <person name="Chan C."/>
        </authorList>
    </citation>
    <scope>NUCLEOTIDE SEQUENCE</scope>
</reference>
<protein>
    <submittedName>
        <fullName evidence="3">Uncharacterized protein</fullName>
    </submittedName>
</protein>
<evidence type="ECO:0000256" key="2">
    <source>
        <dbReference type="SAM" id="MobiDB-lite"/>
    </source>
</evidence>
<keyword evidence="4" id="KW-1185">Reference proteome</keyword>